<dbReference type="PANTHER" id="PTHR23172">
    <property type="entry name" value="AUXILIN/CYCLIN G-ASSOCIATED KINASE-RELATED"/>
    <property type="match status" value="1"/>
</dbReference>
<protein>
    <submittedName>
        <fullName evidence="1">Uncharacterized protein</fullName>
    </submittedName>
</protein>
<keyword evidence="2" id="KW-1185">Reference proteome</keyword>
<evidence type="ECO:0000313" key="1">
    <source>
        <dbReference type="EMBL" id="KAK6912290.1"/>
    </source>
</evidence>
<dbReference type="AlphaFoldDB" id="A0AAN8UBE9"/>
<dbReference type="GO" id="GO:0005737">
    <property type="term" value="C:cytoplasm"/>
    <property type="evidence" value="ECO:0007669"/>
    <property type="project" value="TreeGrafter"/>
</dbReference>
<gene>
    <name evidence="1" type="ORF">RJ641_024383</name>
</gene>
<sequence length="130" mass="14444">MRGDEVILVWLKNDDVLAKVQIDLYCERTLGHKYIGRVSIPVKKLFLDKKIKEASFSSAKPRASGSRWEIIAGDVVLDVVSNVVQGTMSAVILGPDSKWQPIPLTEVITSTVVKKAYRKATLSVHPDKLQ</sequence>
<dbReference type="GO" id="GO:0031982">
    <property type="term" value="C:vesicle"/>
    <property type="evidence" value="ECO:0007669"/>
    <property type="project" value="TreeGrafter"/>
</dbReference>
<dbReference type="GO" id="GO:0072583">
    <property type="term" value="P:clathrin-dependent endocytosis"/>
    <property type="evidence" value="ECO:0007669"/>
    <property type="project" value="TreeGrafter"/>
</dbReference>
<organism evidence="1 2">
    <name type="scientific">Dillenia turbinata</name>
    <dbReference type="NCBI Taxonomy" id="194707"/>
    <lineage>
        <taxon>Eukaryota</taxon>
        <taxon>Viridiplantae</taxon>
        <taxon>Streptophyta</taxon>
        <taxon>Embryophyta</taxon>
        <taxon>Tracheophyta</taxon>
        <taxon>Spermatophyta</taxon>
        <taxon>Magnoliopsida</taxon>
        <taxon>eudicotyledons</taxon>
        <taxon>Gunneridae</taxon>
        <taxon>Pentapetalae</taxon>
        <taxon>Dilleniales</taxon>
        <taxon>Dilleniaceae</taxon>
        <taxon>Dillenia</taxon>
    </lineage>
</organism>
<dbReference type="PANTHER" id="PTHR23172:SF87">
    <property type="entry name" value="CHAPERONE DNAJ-DOMAIN SUPERFAMILY PROTEIN"/>
    <property type="match status" value="1"/>
</dbReference>
<reference evidence="1 2" key="1">
    <citation type="submission" date="2023-12" db="EMBL/GenBank/DDBJ databases">
        <title>A high-quality genome assembly for Dillenia turbinata (Dilleniales).</title>
        <authorList>
            <person name="Chanderbali A."/>
        </authorList>
    </citation>
    <scope>NUCLEOTIDE SEQUENCE [LARGE SCALE GENOMIC DNA]</scope>
    <source>
        <strain evidence="1">LSX21</strain>
        <tissue evidence="1">Leaf</tissue>
    </source>
</reference>
<dbReference type="Proteomes" id="UP001370490">
    <property type="component" value="Unassembled WGS sequence"/>
</dbReference>
<comment type="caution">
    <text evidence="1">The sequence shown here is derived from an EMBL/GenBank/DDBJ whole genome shotgun (WGS) entry which is preliminary data.</text>
</comment>
<name>A0AAN8UBE9_9MAGN</name>
<dbReference type="SUPFAM" id="SSF46565">
    <property type="entry name" value="Chaperone J-domain"/>
    <property type="match status" value="1"/>
</dbReference>
<evidence type="ECO:0000313" key="2">
    <source>
        <dbReference type="Proteomes" id="UP001370490"/>
    </source>
</evidence>
<dbReference type="GO" id="GO:0072318">
    <property type="term" value="P:clathrin coat disassembly"/>
    <property type="evidence" value="ECO:0007669"/>
    <property type="project" value="TreeGrafter"/>
</dbReference>
<dbReference type="InterPro" id="IPR036869">
    <property type="entry name" value="J_dom_sf"/>
</dbReference>
<dbReference type="Gene3D" id="1.10.287.110">
    <property type="entry name" value="DnaJ domain"/>
    <property type="match status" value="1"/>
</dbReference>
<proteinExistence type="predicted"/>
<accession>A0AAN8UBE9</accession>
<dbReference type="GO" id="GO:0030276">
    <property type="term" value="F:clathrin binding"/>
    <property type="evidence" value="ECO:0007669"/>
    <property type="project" value="TreeGrafter"/>
</dbReference>
<dbReference type="EMBL" id="JBAMMX010000028">
    <property type="protein sequence ID" value="KAK6912290.1"/>
    <property type="molecule type" value="Genomic_DNA"/>
</dbReference>